<protein>
    <recommendedName>
        <fullName evidence="3">RNI-like protein</fullName>
    </recommendedName>
</protein>
<evidence type="ECO:0000313" key="2">
    <source>
        <dbReference type="Proteomes" id="UP000276215"/>
    </source>
</evidence>
<organism evidence="1 2">
    <name type="scientific">Choiromyces venosus 120613-1</name>
    <dbReference type="NCBI Taxonomy" id="1336337"/>
    <lineage>
        <taxon>Eukaryota</taxon>
        <taxon>Fungi</taxon>
        <taxon>Dikarya</taxon>
        <taxon>Ascomycota</taxon>
        <taxon>Pezizomycotina</taxon>
        <taxon>Pezizomycetes</taxon>
        <taxon>Pezizales</taxon>
        <taxon>Tuberaceae</taxon>
        <taxon>Choiromyces</taxon>
    </lineage>
</organism>
<accession>A0A3N4J942</accession>
<evidence type="ECO:0000313" key="1">
    <source>
        <dbReference type="EMBL" id="RPA94813.1"/>
    </source>
</evidence>
<proteinExistence type="predicted"/>
<dbReference type="SUPFAM" id="SSF52047">
    <property type="entry name" value="RNI-like"/>
    <property type="match status" value="1"/>
</dbReference>
<evidence type="ECO:0008006" key="3">
    <source>
        <dbReference type="Google" id="ProtNLM"/>
    </source>
</evidence>
<sequence length="386" mass="43568">MWSLSSLLRKMRGSDYPYLQSLWLGPICSVEALRHLGQAISTLRLDKLCVSGILWCASRPLQLRHLVDSVEAGSHQPSYQKWNGFDLEKVVSRPGNLLGTDSLRTLELSDCSNVNGLISTLGEQSEPEKSLRALMIGNRLPSQISSMIYAIEAANEPPEDRIEIQPNHADFIIELIENSRSLESLELDLSSFSAEEATQVLESLQFSREALKYLRLNVFRNFVWLSLGTLEGHQSLDFFTPLALTRLSTFQNLRQLSICLNLRVDKISHVCRSFPPRLELLELSYVNKGYTCSFGTTVRELMLMTYTLKHRAAIAGLDFPLECIVMTELKCRARRNSLQTTIYIVHGKTGRVTAHEGLLEKMRLRRGSQTIFEFARIGLGFDGSSP</sequence>
<dbReference type="EMBL" id="ML120433">
    <property type="protein sequence ID" value="RPA94813.1"/>
    <property type="molecule type" value="Genomic_DNA"/>
</dbReference>
<keyword evidence="2" id="KW-1185">Reference proteome</keyword>
<name>A0A3N4J942_9PEZI</name>
<dbReference type="Proteomes" id="UP000276215">
    <property type="component" value="Unassembled WGS sequence"/>
</dbReference>
<gene>
    <name evidence="1" type="ORF">L873DRAFT_1397692</name>
</gene>
<reference evidence="1 2" key="1">
    <citation type="journal article" date="2018" name="Nat. Ecol. Evol.">
        <title>Pezizomycetes genomes reveal the molecular basis of ectomycorrhizal truffle lifestyle.</title>
        <authorList>
            <person name="Murat C."/>
            <person name="Payen T."/>
            <person name="Noel B."/>
            <person name="Kuo A."/>
            <person name="Morin E."/>
            <person name="Chen J."/>
            <person name="Kohler A."/>
            <person name="Krizsan K."/>
            <person name="Balestrini R."/>
            <person name="Da Silva C."/>
            <person name="Montanini B."/>
            <person name="Hainaut M."/>
            <person name="Levati E."/>
            <person name="Barry K.W."/>
            <person name="Belfiori B."/>
            <person name="Cichocki N."/>
            <person name="Clum A."/>
            <person name="Dockter R.B."/>
            <person name="Fauchery L."/>
            <person name="Guy J."/>
            <person name="Iotti M."/>
            <person name="Le Tacon F."/>
            <person name="Lindquist E.A."/>
            <person name="Lipzen A."/>
            <person name="Malagnac F."/>
            <person name="Mello A."/>
            <person name="Molinier V."/>
            <person name="Miyauchi S."/>
            <person name="Poulain J."/>
            <person name="Riccioni C."/>
            <person name="Rubini A."/>
            <person name="Sitrit Y."/>
            <person name="Splivallo R."/>
            <person name="Traeger S."/>
            <person name="Wang M."/>
            <person name="Zifcakova L."/>
            <person name="Wipf D."/>
            <person name="Zambonelli A."/>
            <person name="Paolocci F."/>
            <person name="Nowrousian M."/>
            <person name="Ottonello S."/>
            <person name="Baldrian P."/>
            <person name="Spatafora J.W."/>
            <person name="Henrissat B."/>
            <person name="Nagy L.G."/>
            <person name="Aury J.M."/>
            <person name="Wincker P."/>
            <person name="Grigoriev I.V."/>
            <person name="Bonfante P."/>
            <person name="Martin F.M."/>
        </authorList>
    </citation>
    <scope>NUCLEOTIDE SEQUENCE [LARGE SCALE GENOMIC DNA]</scope>
    <source>
        <strain evidence="1 2">120613-1</strain>
    </source>
</reference>
<dbReference type="AlphaFoldDB" id="A0A3N4J942"/>